<dbReference type="InterPro" id="IPR002877">
    <property type="entry name" value="RNA_MeTrfase_FtsJ_dom"/>
</dbReference>
<accession>A0A4S4MX26</accession>
<reference evidence="3 4" key="1">
    <citation type="submission" date="2019-02" db="EMBL/GenBank/DDBJ databases">
        <title>Genome sequencing of the rare red list fungi Antrodiella citrinella (Flaviporus citrinellus).</title>
        <authorList>
            <person name="Buettner E."/>
            <person name="Kellner H."/>
        </authorList>
    </citation>
    <scope>NUCLEOTIDE SEQUENCE [LARGE SCALE GENOMIC DNA]</scope>
    <source>
        <strain evidence="3 4">DSM 108506</strain>
    </source>
</reference>
<dbReference type="Gene3D" id="3.40.50.150">
    <property type="entry name" value="Vaccinia Virus protein VP39"/>
    <property type="match status" value="1"/>
</dbReference>
<dbReference type="OrthoDB" id="417125at2759"/>
<evidence type="ECO:0000256" key="1">
    <source>
        <dbReference type="SAM" id="MobiDB-lite"/>
    </source>
</evidence>
<dbReference type="Pfam" id="PF01728">
    <property type="entry name" value="FtsJ"/>
    <property type="match status" value="1"/>
</dbReference>
<dbReference type="GO" id="GO:0008168">
    <property type="term" value="F:methyltransferase activity"/>
    <property type="evidence" value="ECO:0007669"/>
    <property type="project" value="InterPro"/>
</dbReference>
<dbReference type="GO" id="GO:0032259">
    <property type="term" value="P:methylation"/>
    <property type="evidence" value="ECO:0007669"/>
    <property type="project" value="InterPro"/>
</dbReference>
<feature type="domain" description="Ribosomal RNA methyltransferase FtsJ" evidence="2">
    <location>
        <begin position="119"/>
        <end position="304"/>
    </location>
</feature>
<evidence type="ECO:0000313" key="4">
    <source>
        <dbReference type="Proteomes" id="UP000308730"/>
    </source>
</evidence>
<protein>
    <recommendedName>
        <fullName evidence="2">Ribosomal RNA methyltransferase FtsJ domain-containing protein</fullName>
    </recommendedName>
</protein>
<dbReference type="Proteomes" id="UP000308730">
    <property type="component" value="Unassembled WGS sequence"/>
</dbReference>
<comment type="caution">
    <text evidence="3">The sequence shown here is derived from an EMBL/GenBank/DDBJ whole genome shotgun (WGS) entry which is preliminary data.</text>
</comment>
<sequence>MQDQLEDTTSIPSHIMIDQPAPSELSSSDDNSDKPHRYPFKLTSFERRIYNVSSVFENLIKVKSEYAKDPKTEQYFSGRREEQLSNRLSDSPSPHYRISYEKSMEQLSRDNRDCFGGDRVQRFLDMGCSPGGFSNWLLEQNPGAAGVGVTLPNENAQFKLVTDGTLLDAGRYQIIYADITTFATEAVSRGGNPLSYLSSDASDVDSEETQRQFVEQYDLILAGAFPTLEGFVPWWYRIQLALSQLLVVFTNLAHGGACIIVVKNKPFRWLVELTSILRTSFTTVTASKGSVILRSTCYIVCREFHSTPEHLETVTEKLRAALTKLQDVSVDTPPEHDNNDGYRNERSMPLLSSLSDEELFEQEHEFFLEVFEPQWLVQYNGIRKVQKRRT</sequence>
<organism evidence="3 4">
    <name type="scientific">Antrodiella citrinella</name>
    <dbReference type="NCBI Taxonomy" id="2447956"/>
    <lineage>
        <taxon>Eukaryota</taxon>
        <taxon>Fungi</taxon>
        <taxon>Dikarya</taxon>
        <taxon>Basidiomycota</taxon>
        <taxon>Agaricomycotina</taxon>
        <taxon>Agaricomycetes</taxon>
        <taxon>Polyporales</taxon>
        <taxon>Steccherinaceae</taxon>
        <taxon>Antrodiella</taxon>
    </lineage>
</organism>
<dbReference type="AlphaFoldDB" id="A0A4S4MX26"/>
<name>A0A4S4MX26_9APHY</name>
<feature type="region of interest" description="Disordered" evidence="1">
    <location>
        <begin position="1"/>
        <end position="36"/>
    </location>
</feature>
<dbReference type="InterPro" id="IPR029063">
    <property type="entry name" value="SAM-dependent_MTases_sf"/>
</dbReference>
<dbReference type="EMBL" id="SGPM01000062">
    <property type="protein sequence ID" value="THH30959.1"/>
    <property type="molecule type" value="Genomic_DNA"/>
</dbReference>
<evidence type="ECO:0000259" key="2">
    <source>
        <dbReference type="Pfam" id="PF01728"/>
    </source>
</evidence>
<proteinExistence type="predicted"/>
<dbReference type="SUPFAM" id="SSF53335">
    <property type="entry name" value="S-adenosyl-L-methionine-dependent methyltransferases"/>
    <property type="match status" value="1"/>
</dbReference>
<evidence type="ECO:0000313" key="3">
    <source>
        <dbReference type="EMBL" id="THH30959.1"/>
    </source>
</evidence>
<gene>
    <name evidence="3" type="ORF">EUX98_g3217</name>
</gene>
<keyword evidence="4" id="KW-1185">Reference proteome</keyword>